<dbReference type="Pfam" id="PF17667">
    <property type="entry name" value="Pkinase_fungal"/>
    <property type="match status" value="1"/>
</dbReference>
<protein>
    <recommendedName>
        <fullName evidence="2">Fungal-type protein kinase domain-containing protein</fullName>
    </recommendedName>
</protein>
<sequence>MVGEIDGTSFRVDACVTSEPASDVTVLADIAVVLEFKRLDEDMHNRRRLISKVSQIMNDDPRRTWIYGVTIEGTTMSVWYFCRSHSVKSTAFNLATDIKTFIQVFMSFLYATPEEIGYDPTIHRALYNDKFCYIYKLETNEGPKYFRTVEPLFNSRVLCITGRKTRVWRAIEIGGLEGLDAGNGASEVALKDVWLDDKLATEKENQDKIFRALGRLDEKDYDWATGLLREKLKETIQNKRYRDYFLEIKYDTLLSRTKPLSGAATHAPDLLHHTAPAASLAKIIKGSSQIGASSSTPGKSIHSRHNPSFPRNYQVKKHYRLVYDKVGHSLDKATNLDTSFVAILDVFIALVLLYLARWVHRDVSTGNIILVGVGGEIRGKLSDVEYAKEFYTNTCTSDDPKTGTPFFMAVEIHSSRLIYVPPQEETRSLLVGSSTSAPDAPLLHFCFQHDLESLWWVIIWIFLCRVKTSDASKLADDVFTSDYTPTRKRVDFLVGSTLKHRLPGVVNPHLVSLVGELNYIRAVLCNSYTDKEMFGNRSKPVQYATIY</sequence>
<evidence type="ECO:0000313" key="3">
    <source>
        <dbReference type="EMBL" id="KAF9443849.1"/>
    </source>
</evidence>
<dbReference type="InterPro" id="IPR011009">
    <property type="entry name" value="Kinase-like_dom_sf"/>
</dbReference>
<feature type="region of interest" description="Disordered" evidence="1">
    <location>
        <begin position="289"/>
        <end position="309"/>
    </location>
</feature>
<name>A0A9P5X578_9AGAR</name>
<evidence type="ECO:0000313" key="4">
    <source>
        <dbReference type="Proteomes" id="UP000807342"/>
    </source>
</evidence>
<feature type="domain" description="Fungal-type protein kinase" evidence="2">
    <location>
        <begin position="22"/>
        <end position="462"/>
    </location>
</feature>
<dbReference type="PANTHER" id="PTHR38248">
    <property type="entry name" value="FUNK1 6"/>
    <property type="match status" value="1"/>
</dbReference>
<dbReference type="InterPro" id="IPR040976">
    <property type="entry name" value="Pkinase_fungal"/>
</dbReference>
<dbReference type="PANTHER" id="PTHR38248:SF2">
    <property type="entry name" value="FUNK1 11"/>
    <property type="match status" value="1"/>
</dbReference>
<dbReference type="EMBL" id="MU151428">
    <property type="protein sequence ID" value="KAF9443849.1"/>
    <property type="molecule type" value="Genomic_DNA"/>
</dbReference>
<keyword evidence="4" id="KW-1185">Reference proteome</keyword>
<dbReference type="Gene3D" id="1.10.510.10">
    <property type="entry name" value="Transferase(Phosphotransferase) domain 1"/>
    <property type="match status" value="1"/>
</dbReference>
<dbReference type="AlphaFoldDB" id="A0A9P5X578"/>
<feature type="compositionally biased region" description="Polar residues" evidence="1">
    <location>
        <begin position="289"/>
        <end position="298"/>
    </location>
</feature>
<dbReference type="SUPFAM" id="SSF56112">
    <property type="entry name" value="Protein kinase-like (PK-like)"/>
    <property type="match status" value="1"/>
</dbReference>
<evidence type="ECO:0000256" key="1">
    <source>
        <dbReference type="SAM" id="MobiDB-lite"/>
    </source>
</evidence>
<dbReference type="OrthoDB" id="312874at2759"/>
<reference evidence="3" key="1">
    <citation type="submission" date="2020-11" db="EMBL/GenBank/DDBJ databases">
        <authorList>
            <consortium name="DOE Joint Genome Institute"/>
            <person name="Ahrendt S."/>
            <person name="Riley R."/>
            <person name="Andreopoulos W."/>
            <person name="Labutti K."/>
            <person name="Pangilinan J."/>
            <person name="Ruiz-Duenas F.J."/>
            <person name="Barrasa J.M."/>
            <person name="Sanchez-Garcia M."/>
            <person name="Camarero S."/>
            <person name="Miyauchi S."/>
            <person name="Serrano A."/>
            <person name="Linde D."/>
            <person name="Babiker R."/>
            <person name="Drula E."/>
            <person name="Ayuso-Fernandez I."/>
            <person name="Pacheco R."/>
            <person name="Padilla G."/>
            <person name="Ferreira P."/>
            <person name="Barriuso J."/>
            <person name="Kellner H."/>
            <person name="Castanera R."/>
            <person name="Alfaro M."/>
            <person name="Ramirez L."/>
            <person name="Pisabarro A.G."/>
            <person name="Kuo A."/>
            <person name="Tritt A."/>
            <person name="Lipzen A."/>
            <person name="He G."/>
            <person name="Yan M."/>
            <person name="Ng V."/>
            <person name="Cullen D."/>
            <person name="Martin F."/>
            <person name="Rosso M.-N."/>
            <person name="Henrissat B."/>
            <person name="Hibbett D."/>
            <person name="Martinez A.T."/>
            <person name="Grigoriev I.V."/>
        </authorList>
    </citation>
    <scope>NUCLEOTIDE SEQUENCE</scope>
    <source>
        <strain evidence="3">MF-IS2</strain>
    </source>
</reference>
<evidence type="ECO:0000259" key="2">
    <source>
        <dbReference type="Pfam" id="PF17667"/>
    </source>
</evidence>
<dbReference type="Proteomes" id="UP000807342">
    <property type="component" value="Unassembled WGS sequence"/>
</dbReference>
<accession>A0A9P5X578</accession>
<gene>
    <name evidence="3" type="ORF">P691DRAFT_712676</name>
</gene>
<comment type="caution">
    <text evidence="3">The sequence shown here is derived from an EMBL/GenBank/DDBJ whole genome shotgun (WGS) entry which is preliminary data.</text>
</comment>
<organism evidence="3 4">
    <name type="scientific">Macrolepiota fuliginosa MF-IS2</name>
    <dbReference type="NCBI Taxonomy" id="1400762"/>
    <lineage>
        <taxon>Eukaryota</taxon>
        <taxon>Fungi</taxon>
        <taxon>Dikarya</taxon>
        <taxon>Basidiomycota</taxon>
        <taxon>Agaricomycotina</taxon>
        <taxon>Agaricomycetes</taxon>
        <taxon>Agaricomycetidae</taxon>
        <taxon>Agaricales</taxon>
        <taxon>Agaricineae</taxon>
        <taxon>Agaricaceae</taxon>
        <taxon>Macrolepiota</taxon>
    </lineage>
</organism>
<proteinExistence type="predicted"/>
<feature type="non-terminal residue" evidence="3">
    <location>
        <position position="547"/>
    </location>
</feature>